<reference evidence="2 3" key="1">
    <citation type="journal article" date="2011" name="J. Bacteriol.">
        <title>Genome sequence of Chthoniobacter flavus Ellin428, an aerobic heterotrophic soil bacterium.</title>
        <authorList>
            <person name="Kant R."/>
            <person name="van Passel M.W."/>
            <person name="Palva A."/>
            <person name="Lucas S."/>
            <person name="Lapidus A."/>
            <person name="Glavina Del Rio T."/>
            <person name="Dalin E."/>
            <person name="Tice H."/>
            <person name="Bruce D."/>
            <person name="Goodwin L."/>
            <person name="Pitluck S."/>
            <person name="Larimer F.W."/>
            <person name="Land M.L."/>
            <person name="Hauser L."/>
            <person name="Sangwan P."/>
            <person name="de Vos W.M."/>
            <person name="Janssen P.H."/>
            <person name="Smidt H."/>
        </authorList>
    </citation>
    <scope>NUCLEOTIDE SEQUENCE [LARGE SCALE GENOMIC DNA]</scope>
    <source>
        <strain evidence="2 3">Ellin428</strain>
    </source>
</reference>
<gene>
    <name evidence="2" type="ORF">CfE428DRAFT_3430</name>
</gene>
<comment type="caution">
    <text evidence="2">The sequence shown here is derived from an EMBL/GenBank/DDBJ whole genome shotgun (WGS) entry which is preliminary data.</text>
</comment>
<sequence length="298" mass="32817" precursor="true">MRLLSVFAVPVVALLFARAARAEEVVVPGGKLDVQYTSPPASALQESAAKWIQNSARAVAKYHGTFTIKRAILRITLTDGHDVSDGYTNGWNGAIITISLGRKATAGDLAEDWQLTHEMLHLGFPNLPDRHHWLEEGIATYVEPIARCRAGLLPPERIWSDMVEGMPQGEPEAGDRGLDHTHTWGRTYWGGALFCLRADLEIRRRTGNRFGLEHALRAIREAGGNIESAWNIDRVIAIGDAATGVPVLRELYDEMKAKPVKVDLPALWKELGVVRHGKTVSFDDHAPLSTIRRAITSG</sequence>
<dbReference type="eggNOG" id="COG3975">
    <property type="taxonomic scope" value="Bacteria"/>
</dbReference>
<dbReference type="AlphaFoldDB" id="B4D3E2"/>
<dbReference type="InterPro" id="IPR027268">
    <property type="entry name" value="Peptidase_M4/M1_CTD_sf"/>
</dbReference>
<dbReference type="STRING" id="497964.CfE428DRAFT_3430"/>
<evidence type="ECO:0000313" key="3">
    <source>
        <dbReference type="Proteomes" id="UP000005824"/>
    </source>
</evidence>
<accession>B4D3E2</accession>
<dbReference type="EMBL" id="ABVL01000009">
    <property type="protein sequence ID" value="EDY19253.1"/>
    <property type="molecule type" value="Genomic_DNA"/>
</dbReference>
<dbReference type="InParanoid" id="B4D3E2"/>
<evidence type="ECO:0000313" key="2">
    <source>
        <dbReference type="EMBL" id="EDY19253.1"/>
    </source>
</evidence>
<feature type="signal peptide" evidence="1">
    <location>
        <begin position="1"/>
        <end position="22"/>
    </location>
</feature>
<evidence type="ECO:0008006" key="4">
    <source>
        <dbReference type="Google" id="ProtNLM"/>
    </source>
</evidence>
<keyword evidence="1" id="KW-0732">Signal</keyword>
<proteinExistence type="predicted"/>
<evidence type="ECO:0000256" key="1">
    <source>
        <dbReference type="SAM" id="SignalP"/>
    </source>
</evidence>
<protein>
    <recommendedName>
        <fullName evidence="4">Peptidase M61 catalytic domain-containing protein</fullName>
    </recommendedName>
</protein>
<organism evidence="2 3">
    <name type="scientific">Chthoniobacter flavus Ellin428</name>
    <dbReference type="NCBI Taxonomy" id="497964"/>
    <lineage>
        <taxon>Bacteria</taxon>
        <taxon>Pseudomonadati</taxon>
        <taxon>Verrucomicrobiota</taxon>
        <taxon>Spartobacteria</taxon>
        <taxon>Chthoniobacterales</taxon>
        <taxon>Chthoniobacteraceae</taxon>
        <taxon>Chthoniobacter</taxon>
    </lineage>
</organism>
<keyword evidence="3" id="KW-1185">Reference proteome</keyword>
<dbReference type="Gene3D" id="1.10.390.10">
    <property type="entry name" value="Neutral Protease Domain 2"/>
    <property type="match status" value="1"/>
</dbReference>
<feature type="chain" id="PRO_5002800391" description="Peptidase M61 catalytic domain-containing protein" evidence="1">
    <location>
        <begin position="23"/>
        <end position="298"/>
    </location>
</feature>
<dbReference type="RefSeq" id="WP_006980755.1">
    <property type="nucleotide sequence ID" value="NZ_ABVL01000009.1"/>
</dbReference>
<dbReference type="Proteomes" id="UP000005824">
    <property type="component" value="Unassembled WGS sequence"/>
</dbReference>
<name>B4D3E2_9BACT</name>